<organism evidence="2 3">
    <name type="scientific">Pelistega suis</name>
    <dbReference type="NCBI Taxonomy" id="1631957"/>
    <lineage>
        <taxon>Bacteria</taxon>
        <taxon>Pseudomonadati</taxon>
        <taxon>Pseudomonadota</taxon>
        <taxon>Betaproteobacteria</taxon>
        <taxon>Burkholderiales</taxon>
        <taxon>Alcaligenaceae</taxon>
        <taxon>Pelistega</taxon>
    </lineage>
</organism>
<dbReference type="InterPro" id="IPR045057">
    <property type="entry name" value="Gcn5-rel_NAT"/>
</dbReference>
<evidence type="ECO:0000259" key="1">
    <source>
        <dbReference type="PROSITE" id="PS51729"/>
    </source>
</evidence>
<name>A0A849P1L2_9BURK</name>
<proteinExistence type="predicted"/>
<dbReference type="AlphaFoldDB" id="A0A849P1L2"/>
<dbReference type="EMBL" id="JABGBN010000003">
    <property type="protein sequence ID" value="NOL51599.1"/>
    <property type="molecule type" value="Genomic_DNA"/>
</dbReference>
<dbReference type="PANTHER" id="PTHR31435">
    <property type="entry name" value="PROTEIN NATD1"/>
    <property type="match status" value="1"/>
</dbReference>
<dbReference type="Pfam" id="PF14542">
    <property type="entry name" value="Acetyltransf_CG"/>
    <property type="match status" value="1"/>
</dbReference>
<comment type="caution">
    <text evidence="2">The sequence shown here is derived from an EMBL/GenBank/DDBJ whole genome shotgun (WGS) entry which is preliminary data.</text>
</comment>
<dbReference type="Gene3D" id="3.40.630.30">
    <property type="match status" value="1"/>
</dbReference>
<reference evidence="2 3" key="1">
    <citation type="submission" date="2020-05" db="EMBL/GenBank/DDBJ databases">
        <authorList>
            <person name="Niu N."/>
        </authorList>
    </citation>
    <scope>NUCLEOTIDE SEQUENCE [LARGE SCALE GENOMIC DNA]</scope>
    <source>
        <strain evidence="2 3">3340-03</strain>
    </source>
</reference>
<dbReference type="SUPFAM" id="SSF55729">
    <property type="entry name" value="Acyl-CoA N-acyltransferases (Nat)"/>
    <property type="match status" value="1"/>
</dbReference>
<dbReference type="Proteomes" id="UP000537862">
    <property type="component" value="Unassembled WGS sequence"/>
</dbReference>
<sequence length="89" mass="9813">MTITHHPEKQQFTTEVEGHTAHIDYELANNVMNITHTIVPEAIGGRGIAGQLMEAALNTAKEKAWKVIPSCSYAAAYIKRHPEFADLLA</sequence>
<dbReference type="GO" id="GO:0016740">
    <property type="term" value="F:transferase activity"/>
    <property type="evidence" value="ECO:0007669"/>
    <property type="project" value="UniProtKB-KW"/>
</dbReference>
<gene>
    <name evidence="2" type="ORF">HKX39_05345</name>
</gene>
<dbReference type="InterPro" id="IPR031165">
    <property type="entry name" value="GNAT_YJDJ"/>
</dbReference>
<dbReference type="InterPro" id="IPR016181">
    <property type="entry name" value="Acyl_CoA_acyltransferase"/>
</dbReference>
<accession>A0A849P1L2</accession>
<evidence type="ECO:0000313" key="3">
    <source>
        <dbReference type="Proteomes" id="UP000537862"/>
    </source>
</evidence>
<keyword evidence="3" id="KW-1185">Reference proteome</keyword>
<dbReference type="PROSITE" id="PS51729">
    <property type="entry name" value="GNAT_YJDJ"/>
    <property type="match status" value="1"/>
</dbReference>
<keyword evidence="2" id="KW-0808">Transferase</keyword>
<dbReference type="PANTHER" id="PTHR31435:SF9">
    <property type="entry name" value="PROTEIN NATD1"/>
    <property type="match status" value="1"/>
</dbReference>
<protein>
    <submittedName>
        <fullName evidence="2">N-acetyltransferase</fullName>
    </submittedName>
</protein>
<evidence type="ECO:0000313" key="2">
    <source>
        <dbReference type="EMBL" id="NOL51599.1"/>
    </source>
</evidence>
<feature type="domain" description="N-acetyltransferase" evidence="1">
    <location>
        <begin position="4"/>
        <end position="89"/>
    </location>
</feature>